<dbReference type="SUPFAM" id="SSF103473">
    <property type="entry name" value="MFS general substrate transporter"/>
    <property type="match status" value="1"/>
</dbReference>
<dbReference type="InterPro" id="IPR020846">
    <property type="entry name" value="MFS_dom"/>
</dbReference>
<dbReference type="PANTHER" id="PTHR48020">
    <property type="entry name" value="PROTON MYO-INOSITOL COTRANSPORTER"/>
    <property type="match status" value="1"/>
</dbReference>
<evidence type="ECO:0000256" key="8">
    <source>
        <dbReference type="SAM" id="Phobius"/>
    </source>
</evidence>
<dbReference type="InterPro" id="IPR050814">
    <property type="entry name" value="Myo-inositol_Transporter"/>
</dbReference>
<organism evidence="10">
    <name type="scientific">Tanacetum cinerariifolium</name>
    <name type="common">Dalmatian daisy</name>
    <name type="synonym">Chrysanthemum cinerariifolium</name>
    <dbReference type="NCBI Taxonomy" id="118510"/>
    <lineage>
        <taxon>Eukaryota</taxon>
        <taxon>Viridiplantae</taxon>
        <taxon>Streptophyta</taxon>
        <taxon>Embryophyta</taxon>
        <taxon>Tracheophyta</taxon>
        <taxon>Spermatophyta</taxon>
        <taxon>Magnoliopsida</taxon>
        <taxon>eudicotyledons</taxon>
        <taxon>Gunneridae</taxon>
        <taxon>Pentapetalae</taxon>
        <taxon>asterids</taxon>
        <taxon>campanulids</taxon>
        <taxon>Asterales</taxon>
        <taxon>Asteraceae</taxon>
        <taxon>Asteroideae</taxon>
        <taxon>Anthemideae</taxon>
        <taxon>Anthemidinae</taxon>
        <taxon>Tanacetum</taxon>
    </lineage>
</organism>
<dbReference type="PROSITE" id="PS00217">
    <property type="entry name" value="SUGAR_TRANSPORT_2"/>
    <property type="match status" value="1"/>
</dbReference>
<evidence type="ECO:0000256" key="3">
    <source>
        <dbReference type="ARBA" id="ARBA00022448"/>
    </source>
</evidence>
<keyword evidence="4 8" id="KW-0812">Transmembrane</keyword>
<dbReference type="Gene3D" id="1.20.1250.20">
    <property type="entry name" value="MFS general substrate transporter like domains"/>
    <property type="match status" value="1"/>
</dbReference>
<feature type="transmembrane region" description="Helical" evidence="8">
    <location>
        <begin position="33"/>
        <end position="53"/>
    </location>
</feature>
<keyword evidence="5 8" id="KW-1133">Transmembrane helix</keyword>
<dbReference type="AlphaFoldDB" id="A0A699WYX4"/>
<proteinExistence type="inferred from homology"/>
<dbReference type="InterPro" id="IPR005829">
    <property type="entry name" value="Sugar_transporter_CS"/>
</dbReference>
<feature type="domain" description="Major facilitator superfamily (MFS) profile" evidence="9">
    <location>
        <begin position="1"/>
        <end position="91"/>
    </location>
</feature>
<dbReference type="GO" id="GO:0016020">
    <property type="term" value="C:membrane"/>
    <property type="evidence" value="ECO:0007669"/>
    <property type="project" value="UniProtKB-SubCell"/>
</dbReference>
<evidence type="ECO:0000256" key="2">
    <source>
        <dbReference type="ARBA" id="ARBA00010992"/>
    </source>
</evidence>
<keyword evidence="10" id="KW-0762">Sugar transport</keyword>
<sequence length="91" mass="9439">SSEQELVTSLTSGGALVGAVVAGLIADKHGRKMPIWLACVVFVIGTVLQTAAYHLPQFAVGRFVVGLGVGSAAMVVPLYISELAPAKYRGR</sequence>
<evidence type="ECO:0000313" key="10">
    <source>
        <dbReference type="EMBL" id="GFD52003.1"/>
    </source>
</evidence>
<comment type="similarity">
    <text evidence="7">Belongs to the major facilitator superfamily. Phosphate:H(+) symporter (TC 2.A.1.9) family.</text>
</comment>
<dbReference type="GO" id="GO:1904679">
    <property type="term" value="P:myo-inositol import across plasma membrane"/>
    <property type="evidence" value="ECO:0007669"/>
    <property type="project" value="TreeGrafter"/>
</dbReference>
<evidence type="ECO:0000256" key="5">
    <source>
        <dbReference type="ARBA" id="ARBA00022989"/>
    </source>
</evidence>
<evidence type="ECO:0000256" key="6">
    <source>
        <dbReference type="ARBA" id="ARBA00023136"/>
    </source>
</evidence>
<dbReference type="Pfam" id="PF00083">
    <property type="entry name" value="Sugar_tr"/>
    <property type="match status" value="1"/>
</dbReference>
<feature type="non-terminal residue" evidence="10">
    <location>
        <position position="91"/>
    </location>
</feature>
<keyword evidence="6 8" id="KW-0472">Membrane</keyword>
<dbReference type="GO" id="GO:0005366">
    <property type="term" value="F:myo-inositol:proton symporter activity"/>
    <property type="evidence" value="ECO:0007669"/>
    <property type="project" value="TreeGrafter"/>
</dbReference>
<protein>
    <submittedName>
        <fullName evidence="10">Sugar transport protein 1</fullName>
    </submittedName>
</protein>
<dbReference type="InterPro" id="IPR005828">
    <property type="entry name" value="MFS_sugar_transport-like"/>
</dbReference>
<gene>
    <name evidence="10" type="ORF">Tci_923972</name>
</gene>
<dbReference type="InterPro" id="IPR036259">
    <property type="entry name" value="MFS_trans_sf"/>
</dbReference>
<name>A0A699WYX4_TANCI</name>
<comment type="similarity">
    <text evidence="2">Belongs to the major facilitator superfamily. Sugar transporter (TC 2.A.1.1) family.</text>
</comment>
<feature type="non-terminal residue" evidence="10">
    <location>
        <position position="1"/>
    </location>
</feature>
<reference evidence="10" key="1">
    <citation type="journal article" date="2019" name="Sci. Rep.">
        <title>Draft genome of Tanacetum cinerariifolium, the natural source of mosquito coil.</title>
        <authorList>
            <person name="Yamashiro T."/>
            <person name="Shiraishi A."/>
            <person name="Satake H."/>
            <person name="Nakayama K."/>
        </authorList>
    </citation>
    <scope>NUCLEOTIDE SEQUENCE</scope>
</reference>
<feature type="transmembrane region" description="Helical" evidence="8">
    <location>
        <begin position="6"/>
        <end position="26"/>
    </location>
</feature>
<evidence type="ECO:0000256" key="4">
    <source>
        <dbReference type="ARBA" id="ARBA00022692"/>
    </source>
</evidence>
<evidence type="ECO:0000259" key="9">
    <source>
        <dbReference type="PROSITE" id="PS50850"/>
    </source>
</evidence>
<evidence type="ECO:0000256" key="7">
    <source>
        <dbReference type="ARBA" id="ARBA00044504"/>
    </source>
</evidence>
<dbReference type="PANTHER" id="PTHR48020:SF22">
    <property type="entry name" value="MAJOR FACILITATOR SUPERFAMILY (MFS) PROFILE DOMAIN-CONTAINING PROTEIN-RELATED"/>
    <property type="match status" value="1"/>
</dbReference>
<comment type="caution">
    <text evidence="10">The sequence shown here is derived from an EMBL/GenBank/DDBJ whole genome shotgun (WGS) entry which is preliminary data.</text>
</comment>
<evidence type="ECO:0000256" key="1">
    <source>
        <dbReference type="ARBA" id="ARBA00004141"/>
    </source>
</evidence>
<keyword evidence="3" id="KW-0813">Transport</keyword>
<dbReference type="PROSITE" id="PS50850">
    <property type="entry name" value="MFS"/>
    <property type="match status" value="1"/>
</dbReference>
<feature type="transmembrane region" description="Helical" evidence="8">
    <location>
        <begin position="59"/>
        <end position="81"/>
    </location>
</feature>
<accession>A0A699WYX4</accession>
<comment type="subcellular location">
    <subcellularLocation>
        <location evidence="1">Membrane</location>
        <topology evidence="1">Multi-pass membrane protein</topology>
    </subcellularLocation>
</comment>
<dbReference type="EMBL" id="BKCJ011776913">
    <property type="protein sequence ID" value="GFD52003.1"/>
    <property type="molecule type" value="Genomic_DNA"/>
</dbReference>